<reference evidence="3 4" key="1">
    <citation type="journal article" date="2018" name="BMC Genomics">
        <title>Comparative genome analyses reveal sequence features reflecting distinct modes of host-adaptation between dicot and monocot powdery mildew.</title>
        <authorList>
            <person name="Wu Y."/>
            <person name="Ma X."/>
            <person name="Pan Z."/>
            <person name="Kale S.D."/>
            <person name="Song Y."/>
            <person name="King H."/>
            <person name="Zhang Q."/>
            <person name="Presley C."/>
            <person name="Deng X."/>
            <person name="Wei C.I."/>
            <person name="Xiao S."/>
        </authorList>
    </citation>
    <scope>NUCLEOTIDE SEQUENCE [LARGE SCALE GENOMIC DNA]</scope>
    <source>
        <strain evidence="3">UCSC1</strain>
    </source>
</reference>
<feature type="region of interest" description="Disordered" evidence="1">
    <location>
        <begin position="917"/>
        <end position="936"/>
    </location>
</feature>
<feature type="compositionally biased region" description="Basic and acidic residues" evidence="1">
    <location>
        <begin position="604"/>
        <end position="618"/>
    </location>
</feature>
<feature type="region of interest" description="Disordered" evidence="1">
    <location>
        <begin position="783"/>
        <end position="850"/>
    </location>
</feature>
<feature type="compositionally biased region" description="Polar residues" evidence="1">
    <location>
        <begin position="824"/>
        <end position="844"/>
    </location>
</feature>
<comment type="caution">
    <text evidence="3">The sequence shown here is derived from an EMBL/GenBank/DDBJ whole genome shotgun (WGS) entry which is preliminary data.</text>
</comment>
<sequence length="1122" mass="122703">MRIHICIIVWALGLFSATFSQVLPYNPTTILHDPKNKNHVYVFQRMLSSSNYHLVSIDISSTLSTSNVSFNVVSPDLPFSDDDNTALIPTISEQGVISVYTGLCEAFSTSALWRFHTREIGSKTSGNWDREPINTPVDQSSASLPGAQFLSKGISFSPLVDGNSTQTNMYIFGGMCPKQNASTENWQSAARYSNQMLRISQASDLNYTIDMTSSRSSAVAEAGFSLTGLIPSFSNTSNIKTQQRSYVLIGGHTSDAFISMSQIAIWNLPEEAWNFVKVDMPSAIKLNSQSAVDDDSRILDSRSGHTAVLSEDGSKIIVFGGWVGNISQSAYPQLAILELGAGYGGLGNWEWSIPKNQPSGTGIYGHGAIMLPGNVMMIVGGSEISLPMKRAAIPEIKAMFFNATSLEWISSYTNPGYFSDQNTHQGTSSLGIRIAVGLGLVAIAGIVLLSVGYRRHRSQKDQRENNIRSLSEMATNLNMSPKPEMKSTDGGGLFPWSNNGWNNRYESQDHEDPNFESHRPTARYENLGSGGNGLDEFVYVLPTSTKAKQRASFYPRSRGGYQTGDYESSGLGVIHPIYEADENDEIDQDDGDLGVAHGNSVSAEDGKKKINRHSDPFKDPQIYHASSSSQNPSRRAKTPESDILARERNIKEWVSDWAEGDIVMSPEARLQSTITRNSPSRRATVVTASTPDSVTAEEDRSSISNFSERTEKSHVASELALGHSTSLMSRSTSLRSFIMGINPFSSNNHPITTRLDSGNTDHEAISDGKVPSIHSAQNVALGSANSSRSVKSFRSAQTSVHSRTNEGEHLLGPNPESSRPETAYSLSEAQENSISGSPSKNKPQLNGKGRANWLGSLKRVFVFSPEENDFRSKNYDLGCHSAELGPSSLLNRKEGPREPRRAVSASGSLLRRKLVKSDWEANPSAPADTSGCSSSSESVKIGLARSSMVCENELETKRTIENQRSRVTFTNSQDRLHLVNQDLFADKGEGSCSSILDGGISSSVRSLKALSKPSIREITYSSDSDESELDEIPPFPEYKKESFLNKDKGKQKASDFGMTFQQDEKHELEQTENSEDGDLSIPMKDKGKNLSDILRPASQNSRASSSRKSRVLEIVERMESKG</sequence>
<protein>
    <submittedName>
        <fullName evidence="3">Putative galactose oxidase kelch beta-propeller protein</fullName>
    </submittedName>
</protein>
<dbReference type="EMBL" id="MCBR01019807">
    <property type="protein sequence ID" value="RKF56276.1"/>
    <property type="molecule type" value="Genomic_DNA"/>
</dbReference>
<name>A0A420HFN4_9PEZI</name>
<dbReference type="AlphaFoldDB" id="A0A420HFN4"/>
<keyword evidence="2" id="KW-0732">Signal</keyword>
<feature type="region of interest" description="Disordered" evidence="1">
    <location>
        <begin position="584"/>
        <end position="643"/>
    </location>
</feature>
<dbReference type="OrthoDB" id="205993at2759"/>
<dbReference type="Gene3D" id="2.120.10.80">
    <property type="entry name" value="Kelch-type beta propeller"/>
    <property type="match status" value="1"/>
</dbReference>
<feature type="region of interest" description="Disordered" evidence="1">
    <location>
        <begin position="671"/>
        <end position="711"/>
    </location>
</feature>
<evidence type="ECO:0000256" key="1">
    <source>
        <dbReference type="SAM" id="MobiDB-lite"/>
    </source>
</evidence>
<feature type="compositionally biased region" description="Basic and acidic residues" evidence="1">
    <location>
        <begin position="891"/>
        <end position="901"/>
    </location>
</feature>
<dbReference type="InterPro" id="IPR011043">
    <property type="entry name" value="Gal_Oxase/kelch_b-propeller"/>
</dbReference>
<accession>A0A420HFN4</accession>
<feature type="compositionally biased region" description="Low complexity" evidence="1">
    <location>
        <begin position="1095"/>
        <end position="1106"/>
    </location>
</feature>
<evidence type="ECO:0000313" key="3">
    <source>
        <dbReference type="EMBL" id="RKF56276.1"/>
    </source>
</evidence>
<proteinExistence type="predicted"/>
<evidence type="ECO:0000313" key="4">
    <source>
        <dbReference type="Proteomes" id="UP000285405"/>
    </source>
</evidence>
<feature type="compositionally biased region" description="Polar residues" evidence="1">
    <location>
        <begin position="624"/>
        <end position="633"/>
    </location>
</feature>
<evidence type="ECO:0000256" key="2">
    <source>
        <dbReference type="SAM" id="SignalP"/>
    </source>
</evidence>
<dbReference type="InterPro" id="IPR015915">
    <property type="entry name" value="Kelch-typ_b-propeller"/>
</dbReference>
<dbReference type="Proteomes" id="UP000285405">
    <property type="component" value="Unassembled WGS sequence"/>
</dbReference>
<dbReference type="SUPFAM" id="SSF50965">
    <property type="entry name" value="Galactose oxidase, central domain"/>
    <property type="match status" value="1"/>
</dbReference>
<feature type="signal peptide" evidence="2">
    <location>
        <begin position="1"/>
        <end position="20"/>
    </location>
</feature>
<gene>
    <name evidence="3" type="ORF">GcC1_198022</name>
</gene>
<feature type="compositionally biased region" description="Basic and acidic residues" evidence="1">
    <location>
        <begin position="1037"/>
        <end position="1053"/>
    </location>
</feature>
<feature type="region of interest" description="Disordered" evidence="1">
    <location>
        <begin position="884"/>
        <end position="907"/>
    </location>
</feature>
<feature type="compositionally biased region" description="Polar residues" evidence="1">
    <location>
        <begin position="783"/>
        <end position="802"/>
    </location>
</feature>
<feature type="region of interest" description="Disordered" evidence="1">
    <location>
        <begin position="1020"/>
        <end position="1122"/>
    </location>
</feature>
<feature type="region of interest" description="Disordered" evidence="1">
    <location>
        <begin position="742"/>
        <end position="771"/>
    </location>
</feature>
<feature type="chain" id="PRO_5019569754" evidence="2">
    <location>
        <begin position="21"/>
        <end position="1122"/>
    </location>
</feature>
<feature type="compositionally biased region" description="Polar residues" evidence="1">
    <location>
        <begin position="671"/>
        <end position="693"/>
    </location>
</feature>
<feature type="compositionally biased region" description="Polar residues" evidence="1">
    <location>
        <begin position="743"/>
        <end position="758"/>
    </location>
</feature>
<organism evidence="3 4">
    <name type="scientific">Golovinomyces cichoracearum</name>
    <dbReference type="NCBI Taxonomy" id="62708"/>
    <lineage>
        <taxon>Eukaryota</taxon>
        <taxon>Fungi</taxon>
        <taxon>Dikarya</taxon>
        <taxon>Ascomycota</taxon>
        <taxon>Pezizomycotina</taxon>
        <taxon>Leotiomycetes</taxon>
        <taxon>Erysiphales</taxon>
        <taxon>Erysiphaceae</taxon>
        <taxon>Golovinomyces</taxon>
    </lineage>
</organism>
<feature type="compositionally biased region" description="Basic and acidic residues" evidence="1">
    <location>
        <begin position="1110"/>
        <end position="1122"/>
    </location>
</feature>